<dbReference type="AlphaFoldDB" id="A0A1L5FA77"/>
<sequence>MTTIEKTQIPHNFSKEVEWVFGAYEDAGVDLANGFQKDCIQNCAGARKVNSWKDWNCNIYLKETEKGLFLVVEDSGTQGLTGPNISATEIKHRMDANEYFDSDYRLARFSSMHNSGGNATGAGTYGVGKIIYAVGSKNYSYYFDSLTVEEKYVANMLDNGNIFEKAYEGKEAEKFIKDNTGFEPKTTVGTRVIIVNPKDELVGAINDGTMVKYIQETWWRIIERLEDKSSAIAVNGEKVHMVNQPECVQRYDLPTSEIYRDGYRVKHFGLYVFSNKENIWSGVSYYRKGMKIGDVEISDIPDKIKGKFWGFVEVDEDWENELAEIEDKVHFGVSKGKKLKNAYQYLKKYSAEKFRKLMVEWNYIKDKENEDRKLQEEIQAIAEEIQNLFDSLGFEDLGKGPKKPDFDVRWQNIAYPTKGSVEVKLNDKISFDIRIKSDYIANKKFEYSLIVVDNTDKTVVSNICAETINVEPNCVFTNTFTLDVTEKNARRFAENRVILKVSAQGSGKVKTKELPFFFDISKPDNSRKEVILTLNSCTFPRTGNRRINFDETLKEIAYRVENKRPDDLEFQMNVSIHDAREASCPKLIDIGSYTGIVGPYEETVIDIPDITFWEEVYEKFLNKGELELRARIIAAEDSGEYEKGDRITKYIYKLFFNCDEKNGKSDAFQTRNIDAPDDVRRSWYETNGIGKIICLNTAHVAYMFVADLPDMQRAYIKEQMLKQYVFLYLHEQKYSMFNVDGKKLEEMDILESNEAVNRKFESVLAASFK</sequence>
<proteinExistence type="predicted"/>
<dbReference type="EMBL" id="CP018335">
    <property type="protein sequence ID" value="APM39904.1"/>
    <property type="molecule type" value="Genomic_DNA"/>
</dbReference>
<protein>
    <submittedName>
        <fullName evidence="1">Uncharacterized protein</fullName>
    </submittedName>
</protein>
<gene>
    <name evidence="1" type="ORF">BS101_14790</name>
</gene>
<accession>A0A1L5FA77</accession>
<name>A0A1L5FA77_CLOKL</name>
<dbReference type="Proteomes" id="UP000184604">
    <property type="component" value="Chromosome"/>
</dbReference>
<reference evidence="1 2" key="1">
    <citation type="submission" date="2016-12" db="EMBL/GenBank/DDBJ databases">
        <title>Complete genome sequence of Clostridium kluyveri JZZ isolated from the pit mud of a Chinese flavor liquor-making factory.</title>
        <authorList>
            <person name="Wang Y."/>
        </authorList>
    </citation>
    <scope>NUCLEOTIDE SEQUENCE [LARGE SCALE GENOMIC DNA]</scope>
    <source>
        <strain evidence="1 2">JZZ</strain>
    </source>
</reference>
<evidence type="ECO:0000313" key="2">
    <source>
        <dbReference type="Proteomes" id="UP000184604"/>
    </source>
</evidence>
<evidence type="ECO:0000313" key="1">
    <source>
        <dbReference type="EMBL" id="APM39904.1"/>
    </source>
</evidence>
<dbReference type="RefSeq" id="WP_073539519.1">
    <property type="nucleotide sequence ID" value="NZ_CP018335.1"/>
</dbReference>
<organism evidence="1 2">
    <name type="scientific">Clostridium kluyveri</name>
    <dbReference type="NCBI Taxonomy" id="1534"/>
    <lineage>
        <taxon>Bacteria</taxon>
        <taxon>Bacillati</taxon>
        <taxon>Bacillota</taxon>
        <taxon>Clostridia</taxon>
        <taxon>Eubacteriales</taxon>
        <taxon>Clostridiaceae</taxon>
        <taxon>Clostridium</taxon>
    </lineage>
</organism>